<sequence>MRWMLERLRLLIVVAVVGLTLTTVVTLGWGVARAVALVGVLVSGGWLEDATLVGLLEVIDLFLVATVQLIVVLGLYELFVGDLDLPDWLTVCNLGELKQPIVDVLVVLMVIKFIERALTVPPLDALYYGLAYAVVIGALVAFTAVSKRVRAPGAGPSERR</sequence>
<keyword evidence="1" id="KW-0812">Transmembrane</keyword>
<dbReference type="KEGG" id="pbro:HOP40_34745"/>
<organism evidence="2 3">
    <name type="scientific">Pseudonocardia broussonetiae</name>
    <dbReference type="NCBI Taxonomy" id="2736640"/>
    <lineage>
        <taxon>Bacteria</taxon>
        <taxon>Bacillati</taxon>
        <taxon>Actinomycetota</taxon>
        <taxon>Actinomycetes</taxon>
        <taxon>Pseudonocardiales</taxon>
        <taxon>Pseudonocardiaceae</taxon>
        <taxon>Pseudonocardia</taxon>
    </lineage>
</organism>
<accession>A0A6M6JV69</accession>
<keyword evidence="3" id="KW-1185">Reference proteome</keyword>
<dbReference type="Proteomes" id="UP000505377">
    <property type="component" value="Plasmid unnamed1"/>
</dbReference>
<protein>
    <submittedName>
        <fullName evidence="2">YqhA family protein</fullName>
    </submittedName>
</protein>
<dbReference type="PANTHER" id="PTHR31721">
    <property type="entry name" value="OS06G0710300 PROTEIN"/>
    <property type="match status" value="1"/>
</dbReference>
<keyword evidence="1" id="KW-1133">Transmembrane helix</keyword>
<geneLocation type="plasmid" evidence="2 3">
    <name>unnamed1</name>
</geneLocation>
<feature type="transmembrane region" description="Helical" evidence="1">
    <location>
        <begin position="58"/>
        <end position="80"/>
    </location>
</feature>
<evidence type="ECO:0000313" key="2">
    <source>
        <dbReference type="EMBL" id="QJY51143.1"/>
    </source>
</evidence>
<evidence type="ECO:0000313" key="3">
    <source>
        <dbReference type="Proteomes" id="UP000505377"/>
    </source>
</evidence>
<feature type="transmembrane region" description="Helical" evidence="1">
    <location>
        <begin position="125"/>
        <end position="145"/>
    </location>
</feature>
<reference evidence="2 3" key="1">
    <citation type="submission" date="2020-05" db="EMBL/GenBank/DDBJ databases">
        <authorList>
            <person name="Mo P."/>
        </authorList>
    </citation>
    <scope>NUCLEOTIDE SEQUENCE [LARGE SCALE GENOMIC DNA]</scope>
    <source>
        <strain evidence="2 3">Gen01</strain>
        <plasmid evidence="2 3">unnamed1</plasmid>
    </source>
</reference>
<name>A0A6M6JV69_9PSEU</name>
<dbReference type="PANTHER" id="PTHR31721:SF4">
    <property type="entry name" value="OS06G0710300 PROTEIN"/>
    <property type="match status" value="1"/>
</dbReference>
<keyword evidence="2" id="KW-0614">Plasmid</keyword>
<evidence type="ECO:0000256" key="1">
    <source>
        <dbReference type="SAM" id="Phobius"/>
    </source>
</evidence>
<dbReference type="EMBL" id="CP053565">
    <property type="protein sequence ID" value="QJY51143.1"/>
    <property type="molecule type" value="Genomic_DNA"/>
</dbReference>
<proteinExistence type="predicted"/>
<dbReference type="PIRSF" id="PIRSF026509">
    <property type="entry name" value="UCP026509"/>
    <property type="match status" value="1"/>
</dbReference>
<keyword evidence="1" id="KW-0472">Membrane</keyword>
<dbReference type="Pfam" id="PF03350">
    <property type="entry name" value="UPF0114"/>
    <property type="match status" value="1"/>
</dbReference>
<dbReference type="InterPro" id="IPR005134">
    <property type="entry name" value="UPF0114"/>
</dbReference>
<gene>
    <name evidence="2" type="ORF">HOP40_34745</name>
</gene>
<dbReference type="AlphaFoldDB" id="A0A6M6JV69"/>